<dbReference type="GO" id="GO:0030198">
    <property type="term" value="P:extracellular matrix organization"/>
    <property type="evidence" value="ECO:0007669"/>
    <property type="project" value="TreeGrafter"/>
</dbReference>
<dbReference type="InterPro" id="IPR056977">
    <property type="entry name" value="FnI_RECK"/>
</dbReference>
<dbReference type="EMBL" id="CAJPEV010003138">
    <property type="protein sequence ID" value="CAG0899039.1"/>
    <property type="molecule type" value="Genomic_DNA"/>
</dbReference>
<reference evidence="2" key="1">
    <citation type="submission" date="2020-11" db="EMBL/GenBank/DDBJ databases">
        <authorList>
            <person name="Tran Van P."/>
        </authorList>
    </citation>
    <scope>NUCLEOTIDE SEQUENCE</scope>
</reference>
<dbReference type="InterPro" id="IPR056976">
    <property type="entry name" value="EGF1_RECK"/>
</dbReference>
<dbReference type="PROSITE" id="PS51465">
    <property type="entry name" value="KAZAL_2"/>
    <property type="match status" value="1"/>
</dbReference>
<evidence type="ECO:0000259" key="1">
    <source>
        <dbReference type="PROSITE" id="PS51465"/>
    </source>
</evidence>
<keyword evidence="3" id="KW-1185">Reference proteome</keyword>
<dbReference type="InterPro" id="IPR036058">
    <property type="entry name" value="Kazal_dom_sf"/>
</dbReference>
<dbReference type="Proteomes" id="UP000677054">
    <property type="component" value="Unassembled WGS sequence"/>
</dbReference>
<dbReference type="GO" id="GO:0008191">
    <property type="term" value="F:metalloendopeptidase inhibitor activity"/>
    <property type="evidence" value="ECO:0007669"/>
    <property type="project" value="InterPro"/>
</dbReference>
<dbReference type="PANTHER" id="PTHR13487">
    <property type="entry name" value="SERINE PROTEASE INHIBITOR"/>
    <property type="match status" value="1"/>
</dbReference>
<dbReference type="Pfam" id="PF07648">
    <property type="entry name" value="Kazal_2"/>
    <property type="match status" value="1"/>
</dbReference>
<dbReference type="InterPro" id="IPR002350">
    <property type="entry name" value="Kazal_dom"/>
</dbReference>
<dbReference type="AlphaFoldDB" id="A0A7R9AB82"/>
<proteinExistence type="predicted"/>
<protein>
    <recommendedName>
        <fullName evidence="1">Kazal-like domain-containing protein</fullName>
    </recommendedName>
</protein>
<dbReference type="Pfam" id="PF25027">
    <property type="entry name" value="EGF1_RECK"/>
    <property type="match status" value="1"/>
</dbReference>
<dbReference type="GO" id="GO:0005886">
    <property type="term" value="C:plasma membrane"/>
    <property type="evidence" value="ECO:0007669"/>
    <property type="project" value="TreeGrafter"/>
</dbReference>
<dbReference type="InterPro" id="IPR039016">
    <property type="entry name" value="RECK"/>
</dbReference>
<name>A0A7R9AB82_9CRUS</name>
<evidence type="ECO:0000313" key="3">
    <source>
        <dbReference type="Proteomes" id="UP000677054"/>
    </source>
</evidence>
<dbReference type="Gene3D" id="3.30.60.30">
    <property type="match status" value="1"/>
</dbReference>
<dbReference type="EMBL" id="LR902655">
    <property type="protein sequence ID" value="CAD7250900.1"/>
    <property type="molecule type" value="Genomic_DNA"/>
</dbReference>
<sequence>MDGESAAIPALCGRLPSHADGCLPVSAFLTASPLPYVPPDEQATSPCRKNPCSPSQVCVPTRRCRHGLPESHCPTYTCVPGCVLGEVSSFTVEAGTWVRIPQATPVGKKAWDAGKAWDIGRRQSECERVCQCGADGALRRCGAVECRSLGPCWLGNARIQHGETVNVDCQKCMCHYGDLVCGRRRCPRASPVTSVDAQRPCDCPSERTPVCGRNGVTYPNSCHALIAVSRGEAPEGNPFTAREVARRLSSLVQVAQCEVTAYVWTRGEVVAVVSPGRARASRVQASACKEEARKIASAIELRGPQVLSDAVLGTLTVAEAVPPWSSAGRRVADPRVALVLSVLWCLRRL</sequence>
<evidence type="ECO:0000313" key="2">
    <source>
        <dbReference type="EMBL" id="CAD7250900.1"/>
    </source>
</evidence>
<gene>
    <name evidence="2" type="ORF">DSTB1V02_LOCUS10669</name>
</gene>
<dbReference type="Pfam" id="PF25028">
    <property type="entry name" value="FnI_RECK"/>
    <property type="match status" value="1"/>
</dbReference>
<dbReference type="SUPFAM" id="SSF100895">
    <property type="entry name" value="Kazal-type serine protease inhibitors"/>
    <property type="match status" value="1"/>
</dbReference>
<dbReference type="SMART" id="SM00280">
    <property type="entry name" value="KAZAL"/>
    <property type="match status" value="1"/>
</dbReference>
<dbReference type="PANTHER" id="PTHR13487:SF3">
    <property type="entry name" value="REVERSION-INDUCING CYSTEINE-RICH PROTEIN WITH KAZAL MOTIFS"/>
    <property type="match status" value="1"/>
</dbReference>
<organism evidence="2">
    <name type="scientific">Darwinula stevensoni</name>
    <dbReference type="NCBI Taxonomy" id="69355"/>
    <lineage>
        <taxon>Eukaryota</taxon>
        <taxon>Metazoa</taxon>
        <taxon>Ecdysozoa</taxon>
        <taxon>Arthropoda</taxon>
        <taxon>Crustacea</taxon>
        <taxon>Oligostraca</taxon>
        <taxon>Ostracoda</taxon>
        <taxon>Podocopa</taxon>
        <taxon>Podocopida</taxon>
        <taxon>Darwinulocopina</taxon>
        <taxon>Darwinuloidea</taxon>
        <taxon>Darwinulidae</taxon>
        <taxon>Darwinula</taxon>
    </lineage>
</organism>
<dbReference type="OrthoDB" id="5956770at2759"/>
<feature type="domain" description="Kazal-like" evidence="1">
    <location>
        <begin position="191"/>
        <end position="224"/>
    </location>
</feature>
<accession>A0A7R9AB82</accession>